<organism evidence="10 11">
    <name type="scientific">Oreochromis niloticus</name>
    <name type="common">Nile tilapia</name>
    <name type="synonym">Tilapia nilotica</name>
    <dbReference type="NCBI Taxonomy" id="8128"/>
    <lineage>
        <taxon>Eukaryota</taxon>
        <taxon>Metazoa</taxon>
        <taxon>Chordata</taxon>
        <taxon>Craniata</taxon>
        <taxon>Vertebrata</taxon>
        <taxon>Euteleostomi</taxon>
        <taxon>Actinopterygii</taxon>
        <taxon>Neopterygii</taxon>
        <taxon>Teleostei</taxon>
        <taxon>Neoteleostei</taxon>
        <taxon>Acanthomorphata</taxon>
        <taxon>Ovalentaria</taxon>
        <taxon>Cichlomorphae</taxon>
        <taxon>Cichliformes</taxon>
        <taxon>Cichlidae</taxon>
        <taxon>African cichlids</taxon>
        <taxon>Pseudocrenilabrinae</taxon>
        <taxon>Oreochromini</taxon>
        <taxon>Oreochromis</taxon>
    </lineage>
</organism>
<proteinExistence type="inferred from homology"/>
<evidence type="ECO:0000313" key="11">
    <source>
        <dbReference type="Proteomes" id="UP000005207"/>
    </source>
</evidence>
<evidence type="ECO:0000256" key="4">
    <source>
        <dbReference type="ARBA" id="ARBA00022794"/>
    </source>
</evidence>
<evidence type="ECO:0000256" key="1">
    <source>
        <dbReference type="ARBA" id="ARBA00007633"/>
    </source>
</evidence>
<reference evidence="10" key="2">
    <citation type="submission" date="2025-08" db="UniProtKB">
        <authorList>
            <consortium name="Ensembl"/>
        </authorList>
    </citation>
    <scope>IDENTIFICATION</scope>
</reference>
<dbReference type="InterPro" id="IPR057724">
    <property type="entry name" value="TCTN1-3_N"/>
</dbReference>
<dbReference type="PANTHER" id="PTHR14611:SF1">
    <property type="entry name" value="TECTONIC-1"/>
    <property type="match status" value="1"/>
</dbReference>
<feature type="domain" description="Tectonic-1-3" evidence="8">
    <location>
        <begin position="400"/>
        <end position="566"/>
    </location>
</feature>
<protein>
    <submittedName>
        <fullName evidence="10">Uncharacterized protein</fullName>
    </submittedName>
</protein>
<reference evidence="10" key="3">
    <citation type="submission" date="2025-09" db="UniProtKB">
        <authorList>
            <consortium name="Ensembl"/>
        </authorList>
    </citation>
    <scope>IDENTIFICATION</scope>
</reference>
<dbReference type="FunCoup" id="I3K0G1">
    <property type="interactions" value="224"/>
</dbReference>
<keyword evidence="5" id="KW-0325">Glycoprotein</keyword>
<dbReference type="GO" id="GO:1904491">
    <property type="term" value="P:protein localization to ciliary transition zone"/>
    <property type="evidence" value="ECO:0007669"/>
    <property type="project" value="TreeGrafter"/>
</dbReference>
<evidence type="ECO:0000256" key="7">
    <source>
        <dbReference type="SAM" id="SignalP"/>
    </source>
</evidence>
<dbReference type="InterPro" id="IPR040354">
    <property type="entry name" value="TCTN1-3"/>
</dbReference>
<comment type="similarity">
    <text evidence="1">Belongs to the tectonic family.</text>
</comment>
<dbReference type="GO" id="GO:0036038">
    <property type="term" value="C:MKS complex"/>
    <property type="evidence" value="ECO:0007669"/>
    <property type="project" value="TreeGrafter"/>
</dbReference>
<feature type="signal peptide" evidence="7">
    <location>
        <begin position="1"/>
        <end position="25"/>
    </location>
</feature>
<reference evidence="11" key="1">
    <citation type="submission" date="2012-01" db="EMBL/GenBank/DDBJ databases">
        <title>The Genome Sequence of Oreochromis niloticus (Nile Tilapia).</title>
        <authorList>
            <consortium name="Broad Institute Genome Assembly Team"/>
            <consortium name="Broad Institute Sequencing Platform"/>
            <person name="Di Palma F."/>
            <person name="Johnson J."/>
            <person name="Lander E.S."/>
            <person name="Lindblad-Toh K."/>
        </authorList>
    </citation>
    <scope>NUCLEOTIDE SEQUENCE [LARGE SCALE GENOMIC DNA]</scope>
</reference>
<dbReference type="OMA" id="AGDVKIC"/>
<dbReference type="HOGENOM" id="CLU_016974_0_0_1"/>
<evidence type="ECO:0000256" key="3">
    <source>
        <dbReference type="ARBA" id="ARBA00022729"/>
    </source>
</evidence>
<feature type="region of interest" description="Disordered" evidence="6">
    <location>
        <begin position="48"/>
        <end position="67"/>
    </location>
</feature>
<accession>I3K0G1</accession>
<evidence type="ECO:0000256" key="2">
    <source>
        <dbReference type="ARBA" id="ARBA00011495"/>
    </source>
</evidence>
<dbReference type="InParanoid" id="I3K0G1"/>
<evidence type="ECO:0000256" key="6">
    <source>
        <dbReference type="SAM" id="MobiDB-lite"/>
    </source>
</evidence>
<dbReference type="Pfam" id="PF07773">
    <property type="entry name" value="TCTN_DUF1619"/>
    <property type="match status" value="2"/>
</dbReference>
<evidence type="ECO:0000313" key="10">
    <source>
        <dbReference type="Ensembl" id="ENSONIP00000014606.2"/>
    </source>
</evidence>
<dbReference type="Proteomes" id="UP000005207">
    <property type="component" value="Linkage group LG2"/>
</dbReference>
<dbReference type="AlphaFoldDB" id="I3K0G1"/>
<evidence type="ECO:0000259" key="8">
    <source>
        <dbReference type="Pfam" id="PF07773"/>
    </source>
</evidence>
<dbReference type="Ensembl" id="ENSONIT00000014617.2">
    <property type="protein sequence ID" value="ENSONIP00000014606.2"/>
    <property type="gene ID" value="ENSONIG00000011597.2"/>
</dbReference>
<feature type="domain" description="Tectonic-1-3 N-terminal" evidence="9">
    <location>
        <begin position="57"/>
        <end position="189"/>
    </location>
</feature>
<keyword evidence="11" id="KW-1185">Reference proteome</keyword>
<evidence type="ECO:0000256" key="5">
    <source>
        <dbReference type="ARBA" id="ARBA00023180"/>
    </source>
</evidence>
<dbReference type="InterPro" id="IPR011677">
    <property type="entry name" value="TCTN1-3_dom"/>
</dbReference>
<evidence type="ECO:0000259" key="9">
    <source>
        <dbReference type="Pfam" id="PF25752"/>
    </source>
</evidence>
<sequence length="666" mass="72481">MAVTAVVKSDPKFVYLFLLLTVVTANTTESDFNTTVFDAYNFSYNVTESTQPPVSESTTTAPSNSTEMPNLAAVPLPVSGHLPSPLTSADRLCPCDEHMDVCDINCCCDRVCNGEVPLFTSCSYPTVSGSKQMCNHDVAFYSLSRAADGYSELLSSAQKETNYDIFCIESQNRVDGLSYPSPALPTDSNFASLFKQFTSFIFGLEKVNQVSSVNLQTSRGYQYGDVIVTAGAAAQRGILRLPTPGVTADCVDNSPAAFLKDQSSRCSRHVVLDQDCGHLPALSMDGYTDTQLFSDMSTDAAVVPVVASSVILQSADHTQTELKITGRGNISPVLINPTLCGNVVLKVLYVIKYNPHGKIDNATVSVVLGFVTEAMLPLEQEFQVMYIQAGGGDVNVHYSGNPGYVVGLPLVSGTRTADGIVRSIDLRDTLSLLHSTEDQDCLQGPHQRSPVLFGQDSLSGCLLRLEDGLNCTLVSQELLRILRGFNYPYYVASFGNSPLDNILDWVQIKTNFNPTEAPSCSIPLSLHLEIEWTKYGSLVNPQAEIVSIKEVIQSNTSSLVRHTISVRAFIAEKKLQATRLLMKHRESFALCVFSHRPCCPEAVVSFQSEAQWPSSQYLLLLFLVIGPHLPSMPNCPLTSSSLLFDSTAAFAYLSFPINTGTLCDHH</sequence>
<dbReference type="PANTHER" id="PTHR14611">
    <property type="entry name" value="TECTONIC FAMILY MEMBER"/>
    <property type="match status" value="1"/>
</dbReference>
<comment type="subunit">
    <text evidence="2">Part of the tectonic-like complex (also named B9 complex).</text>
</comment>
<keyword evidence="4" id="KW-0970">Cilium biogenesis/degradation</keyword>
<dbReference type="GO" id="GO:0060271">
    <property type="term" value="P:cilium assembly"/>
    <property type="evidence" value="ECO:0007669"/>
    <property type="project" value="TreeGrafter"/>
</dbReference>
<gene>
    <name evidence="10" type="primary">tctn1</name>
</gene>
<name>I3K0G1_ORENI</name>
<feature type="chain" id="PRO_5025425293" evidence="7">
    <location>
        <begin position="26"/>
        <end position="666"/>
    </location>
</feature>
<feature type="domain" description="Tectonic-1-3" evidence="8">
    <location>
        <begin position="218"/>
        <end position="388"/>
    </location>
</feature>
<dbReference type="Pfam" id="PF25752">
    <property type="entry name" value="DUF1619_N"/>
    <property type="match status" value="1"/>
</dbReference>
<keyword evidence="3 7" id="KW-0732">Signal</keyword>
<dbReference type="GeneTree" id="ENSGT00570000079101"/>